<evidence type="ECO:0000313" key="3">
    <source>
        <dbReference type="EMBL" id="MDV4342677.1"/>
    </source>
</evidence>
<protein>
    <submittedName>
        <fullName evidence="3">Glycosyltransferase family 4 protein</fullName>
    </submittedName>
</protein>
<dbReference type="InterPro" id="IPR001296">
    <property type="entry name" value="Glyco_trans_1"/>
</dbReference>
<gene>
    <name evidence="3" type="ORF">HL657_05720</name>
</gene>
<accession>A0ABU3Z1H7</accession>
<organism evidence="3 4">
    <name type="scientific">Methanoculleus nereidis</name>
    <dbReference type="NCBI Taxonomy" id="2735141"/>
    <lineage>
        <taxon>Archaea</taxon>
        <taxon>Methanobacteriati</taxon>
        <taxon>Methanobacteriota</taxon>
        <taxon>Stenosarchaea group</taxon>
        <taxon>Methanomicrobia</taxon>
        <taxon>Methanomicrobiales</taxon>
        <taxon>Methanomicrobiaceae</taxon>
        <taxon>Methanoculleus</taxon>
    </lineage>
</organism>
<dbReference type="Proteomes" id="UP001273768">
    <property type="component" value="Unassembled WGS sequence"/>
</dbReference>
<dbReference type="Pfam" id="PF13439">
    <property type="entry name" value="Glyco_transf_4"/>
    <property type="match status" value="1"/>
</dbReference>
<feature type="domain" description="Glycosyltransferase subfamily 4-like N-terminal" evidence="2">
    <location>
        <begin position="16"/>
        <end position="179"/>
    </location>
</feature>
<dbReference type="PANTHER" id="PTHR12526:SF638">
    <property type="entry name" value="SPORE COAT PROTEIN SA"/>
    <property type="match status" value="1"/>
</dbReference>
<dbReference type="CDD" id="cd03801">
    <property type="entry name" value="GT4_PimA-like"/>
    <property type="match status" value="1"/>
</dbReference>
<evidence type="ECO:0000259" key="1">
    <source>
        <dbReference type="Pfam" id="PF00534"/>
    </source>
</evidence>
<dbReference type="PANTHER" id="PTHR12526">
    <property type="entry name" value="GLYCOSYLTRANSFERASE"/>
    <property type="match status" value="1"/>
</dbReference>
<dbReference type="Gene3D" id="3.40.50.2000">
    <property type="entry name" value="Glycogen Phosphorylase B"/>
    <property type="match status" value="2"/>
</dbReference>
<evidence type="ECO:0000259" key="2">
    <source>
        <dbReference type="Pfam" id="PF13439"/>
    </source>
</evidence>
<dbReference type="RefSeq" id="WP_317295863.1">
    <property type="nucleotide sequence ID" value="NZ_JABFFQ010000003.1"/>
</dbReference>
<dbReference type="EMBL" id="JABFFQ010000003">
    <property type="protein sequence ID" value="MDV4342677.1"/>
    <property type="molecule type" value="Genomic_DNA"/>
</dbReference>
<keyword evidence="4" id="KW-1185">Reference proteome</keyword>
<proteinExistence type="predicted"/>
<dbReference type="Pfam" id="PF00534">
    <property type="entry name" value="Glycos_transf_1"/>
    <property type="match status" value="1"/>
</dbReference>
<name>A0ABU3Z1H7_9EURY</name>
<evidence type="ECO:0000313" key="4">
    <source>
        <dbReference type="Proteomes" id="UP001273768"/>
    </source>
</evidence>
<dbReference type="InterPro" id="IPR028098">
    <property type="entry name" value="Glyco_trans_4-like_N"/>
</dbReference>
<dbReference type="SUPFAM" id="SSF53756">
    <property type="entry name" value="UDP-Glycosyltransferase/glycogen phosphorylase"/>
    <property type="match status" value="1"/>
</dbReference>
<reference evidence="3 4" key="1">
    <citation type="submission" date="2020-05" db="EMBL/GenBank/DDBJ databases">
        <title>Isolation and characterization of methanoarchaea from a cold seep at offshore SW Taiwan.</title>
        <authorList>
            <person name="Chen Y.-W."/>
            <person name="Chen S.-C."/>
            <person name="Lai M.-C."/>
        </authorList>
    </citation>
    <scope>NUCLEOTIDE SEQUENCE [LARGE SCALE GENOMIC DNA]</scope>
    <source>
        <strain evidence="3 4">YWC-01</strain>
    </source>
</reference>
<feature type="domain" description="Glycosyl transferase family 1" evidence="1">
    <location>
        <begin position="188"/>
        <end position="356"/>
    </location>
</feature>
<sequence length="389" mass="43004">MGLNICILSVDFLPNVGGIAAHVYELARALRDLGNDVTIVTFRDALFAPGEETVDGLHVVRVYLPRNTVLLYPAFALLEYFSVRRIIKRKKIDLLHSHYVFPDGFVSRLQPGVPGIATEHTSGFLDRLERGRMLGLYRWVYSRMDHIITPSDELAGAVGSLGVPRQKITFVSNGVDTDKFSPEVPSRDLRQQYALAPDTRIVLCPRRLEPKNGVRYLVEAVPAVLRQCPETRFFVVGGSYPDQLALLQKRARELGVQDHIIFAGSVPNAEMPSWYTAADVVVLPSLKEATSIAGLEAMACGRPLVGTNVGGIPHLITDGRTGLLVEPKDSDGLADALVHVLTDDAARREMGVAARKKAVDQFSWARIAGTVQSIYTRTLQNVERRDRKR</sequence>
<comment type="caution">
    <text evidence="3">The sequence shown here is derived from an EMBL/GenBank/DDBJ whole genome shotgun (WGS) entry which is preliminary data.</text>
</comment>